<evidence type="ECO:0000256" key="1">
    <source>
        <dbReference type="ARBA" id="ARBA00004123"/>
    </source>
</evidence>
<protein>
    <recommendedName>
        <fullName evidence="3">Zn(2)-C6 fungal-type domain-containing protein</fullName>
    </recommendedName>
</protein>
<dbReference type="Pfam" id="PF00172">
    <property type="entry name" value="Zn_clus"/>
    <property type="match status" value="1"/>
</dbReference>
<dbReference type="Proteomes" id="UP000070700">
    <property type="component" value="Unassembled WGS sequence"/>
</dbReference>
<keyword evidence="2" id="KW-0539">Nucleus</keyword>
<dbReference type="OrthoDB" id="3597474at2759"/>
<dbReference type="InParanoid" id="A0A194XAT0"/>
<evidence type="ECO:0000256" key="2">
    <source>
        <dbReference type="ARBA" id="ARBA00023242"/>
    </source>
</evidence>
<dbReference type="GO" id="GO:0000981">
    <property type="term" value="F:DNA-binding transcription factor activity, RNA polymerase II-specific"/>
    <property type="evidence" value="ECO:0007669"/>
    <property type="project" value="InterPro"/>
</dbReference>
<dbReference type="GeneID" id="28826581"/>
<evidence type="ECO:0000259" key="3">
    <source>
        <dbReference type="PROSITE" id="PS50048"/>
    </source>
</evidence>
<dbReference type="Gene3D" id="4.10.240.10">
    <property type="entry name" value="Zn(2)-C6 fungal-type DNA-binding domain"/>
    <property type="match status" value="1"/>
</dbReference>
<dbReference type="PROSITE" id="PS50048">
    <property type="entry name" value="ZN2_CY6_FUNGAL_2"/>
    <property type="match status" value="1"/>
</dbReference>
<dbReference type="EMBL" id="KQ947414">
    <property type="protein sequence ID" value="KUJ17254.1"/>
    <property type="molecule type" value="Genomic_DNA"/>
</dbReference>
<reference evidence="4 5" key="1">
    <citation type="submission" date="2015-10" db="EMBL/GenBank/DDBJ databases">
        <title>Full genome of DAOMC 229536 Phialocephala scopiformis, a fungal endophyte of spruce producing the potent anti-insectan compound rugulosin.</title>
        <authorList>
            <consortium name="DOE Joint Genome Institute"/>
            <person name="Walker A.K."/>
            <person name="Frasz S.L."/>
            <person name="Seifert K.A."/>
            <person name="Miller J.D."/>
            <person name="Mondo S.J."/>
            <person name="Labutti K."/>
            <person name="Lipzen A."/>
            <person name="Dockter R."/>
            <person name="Kennedy M."/>
            <person name="Grigoriev I.V."/>
            <person name="Spatafora J.W."/>
        </authorList>
    </citation>
    <scope>NUCLEOTIDE SEQUENCE [LARGE SCALE GENOMIC DNA]</scope>
    <source>
        <strain evidence="4 5">CBS 120377</strain>
    </source>
</reference>
<dbReference type="InterPro" id="IPR001138">
    <property type="entry name" value="Zn2Cys6_DnaBD"/>
</dbReference>
<dbReference type="PANTHER" id="PTHR37534:SF46">
    <property type="entry name" value="ZN(II)2CYS6 TRANSCRIPTION FACTOR (EUROFUNG)"/>
    <property type="match status" value="1"/>
</dbReference>
<dbReference type="CDD" id="cd00067">
    <property type="entry name" value="GAL4"/>
    <property type="match status" value="1"/>
</dbReference>
<dbReference type="Pfam" id="PF11951">
    <property type="entry name" value="Fungal_trans_2"/>
    <property type="match status" value="2"/>
</dbReference>
<sequence length="430" mass="48198">MSRADVFGTACKTCRRRGRKCDRSLPTCTSCSQRGVECEGYVLRWVGVAARGYLASQTSPDHHAITVLRQRNWSLSSIIDIDGNDLEDLVDYYGRELSTAFYLGNGPVETPYTCHILPLVRSMPSVRCAVAALASCHQANRLDDNQLKIQSLHLRLKATELLREDLRGGGDGLDLGCLACMLLLAQLDLCSGDCIEFGTHLEAAGKFVKSHGSDGTDRGFFEQRLACSLVNRLDVMGATTTSRMPHWTSDEIKATLNKFRTPSGRKWGFDVFYCPIDLLEYIADITILYKAQPNVPNIDQDVIQKAILLGNDIKRFDAITNSDPRLHIVEVWRLGTLLYLNISLHARAIPVRTGWNISTTWPLFQAGLLLSHEHDEAKIWVRTELLANFHTLGCFNLKRAVEVLEQVWQMGDNKSYDFFTFGSPQSQLVL</sequence>
<dbReference type="PANTHER" id="PTHR37534">
    <property type="entry name" value="TRANSCRIPTIONAL ACTIVATOR PROTEIN UGA3"/>
    <property type="match status" value="1"/>
</dbReference>
<dbReference type="SMART" id="SM00066">
    <property type="entry name" value="GAL4"/>
    <property type="match status" value="1"/>
</dbReference>
<comment type="subcellular location">
    <subcellularLocation>
        <location evidence="1">Nucleus</location>
    </subcellularLocation>
</comment>
<organism evidence="4 5">
    <name type="scientific">Mollisia scopiformis</name>
    <name type="common">Conifer needle endophyte fungus</name>
    <name type="synonym">Phialocephala scopiformis</name>
    <dbReference type="NCBI Taxonomy" id="149040"/>
    <lineage>
        <taxon>Eukaryota</taxon>
        <taxon>Fungi</taxon>
        <taxon>Dikarya</taxon>
        <taxon>Ascomycota</taxon>
        <taxon>Pezizomycotina</taxon>
        <taxon>Leotiomycetes</taxon>
        <taxon>Helotiales</taxon>
        <taxon>Mollisiaceae</taxon>
        <taxon>Mollisia</taxon>
    </lineage>
</organism>
<dbReference type="GO" id="GO:0005634">
    <property type="term" value="C:nucleus"/>
    <property type="evidence" value="ECO:0007669"/>
    <property type="project" value="UniProtKB-SubCell"/>
</dbReference>
<name>A0A194XAT0_MOLSC</name>
<accession>A0A194XAT0</accession>
<proteinExistence type="predicted"/>
<dbReference type="KEGG" id="psco:LY89DRAFT_696763"/>
<dbReference type="AlphaFoldDB" id="A0A194XAT0"/>
<evidence type="ECO:0000313" key="5">
    <source>
        <dbReference type="Proteomes" id="UP000070700"/>
    </source>
</evidence>
<feature type="domain" description="Zn(2)-C6 fungal-type" evidence="3">
    <location>
        <begin position="10"/>
        <end position="38"/>
    </location>
</feature>
<dbReference type="InterPro" id="IPR021858">
    <property type="entry name" value="Fun_TF"/>
</dbReference>
<dbReference type="SUPFAM" id="SSF57701">
    <property type="entry name" value="Zn2/Cys6 DNA-binding domain"/>
    <property type="match status" value="1"/>
</dbReference>
<dbReference type="RefSeq" id="XP_018071609.1">
    <property type="nucleotide sequence ID" value="XM_018216855.1"/>
</dbReference>
<dbReference type="GO" id="GO:0008270">
    <property type="term" value="F:zinc ion binding"/>
    <property type="evidence" value="ECO:0007669"/>
    <property type="project" value="InterPro"/>
</dbReference>
<evidence type="ECO:0000313" key="4">
    <source>
        <dbReference type="EMBL" id="KUJ17254.1"/>
    </source>
</evidence>
<dbReference type="InterPro" id="IPR036864">
    <property type="entry name" value="Zn2-C6_fun-type_DNA-bd_sf"/>
</dbReference>
<keyword evidence="5" id="KW-1185">Reference proteome</keyword>
<gene>
    <name evidence="4" type="ORF">LY89DRAFT_696763</name>
</gene>